<reference evidence="2 3" key="1">
    <citation type="submission" date="2016-11" db="EMBL/GenBank/DDBJ databases">
        <title>Whole genomes of Flavobacteriaceae.</title>
        <authorList>
            <person name="Stine C."/>
            <person name="Li C."/>
            <person name="Tadesse D."/>
        </authorList>
    </citation>
    <scope>NUCLEOTIDE SEQUENCE [LARGE SCALE GENOMIC DNA]</scope>
    <source>
        <strain evidence="2 3">DSM 24704</strain>
    </source>
</reference>
<dbReference type="Proteomes" id="UP000214684">
    <property type="component" value="Unassembled WGS sequence"/>
</dbReference>
<protein>
    <submittedName>
        <fullName evidence="2">Uncharacterized protein</fullName>
    </submittedName>
</protein>
<evidence type="ECO:0000256" key="1">
    <source>
        <dbReference type="SAM" id="SignalP"/>
    </source>
</evidence>
<dbReference type="AlphaFoldDB" id="A0A227PGE3"/>
<dbReference type="OrthoDB" id="1247310at2"/>
<dbReference type="RefSeq" id="WP_089478042.1">
    <property type="nucleotide sequence ID" value="NZ_MUGS01000004.1"/>
</dbReference>
<evidence type="ECO:0000313" key="2">
    <source>
        <dbReference type="EMBL" id="OXG08957.1"/>
    </source>
</evidence>
<feature type="chain" id="PRO_5030039478" evidence="1">
    <location>
        <begin position="22"/>
        <end position="129"/>
    </location>
</feature>
<sequence length="129" mass="13203">MKNRLLPLVFVLGLGSYSAYSQVGIGTNNPYAGAQLEIKSDTKGVLIPRVALRGLTNSYPISAANLTAEANSMLVFNTAIAPDLTPGYYSWTTATNSWNRIASAADIAAASGVIGADGLAGVAGAPGTR</sequence>
<organism evidence="2 3">
    <name type="scientific">Flavobacterium araucananum</name>
    <dbReference type="NCBI Taxonomy" id="946678"/>
    <lineage>
        <taxon>Bacteria</taxon>
        <taxon>Pseudomonadati</taxon>
        <taxon>Bacteroidota</taxon>
        <taxon>Flavobacteriia</taxon>
        <taxon>Flavobacteriales</taxon>
        <taxon>Flavobacteriaceae</taxon>
        <taxon>Flavobacterium</taxon>
    </lineage>
</organism>
<accession>A0A227PGE3</accession>
<proteinExistence type="predicted"/>
<keyword evidence="3" id="KW-1185">Reference proteome</keyword>
<feature type="signal peptide" evidence="1">
    <location>
        <begin position="1"/>
        <end position="21"/>
    </location>
</feature>
<comment type="caution">
    <text evidence="2">The sequence shown here is derived from an EMBL/GenBank/DDBJ whole genome shotgun (WGS) entry which is preliminary data.</text>
</comment>
<dbReference type="EMBL" id="MUGS01000004">
    <property type="protein sequence ID" value="OXG08957.1"/>
    <property type="molecule type" value="Genomic_DNA"/>
</dbReference>
<gene>
    <name evidence="2" type="ORF">B0A64_02880</name>
</gene>
<keyword evidence="1" id="KW-0732">Signal</keyword>
<name>A0A227PGE3_9FLAO</name>
<evidence type="ECO:0000313" key="3">
    <source>
        <dbReference type="Proteomes" id="UP000214684"/>
    </source>
</evidence>